<dbReference type="Gene3D" id="1.10.418.10">
    <property type="entry name" value="Calponin-like domain"/>
    <property type="match status" value="1"/>
</dbReference>
<feature type="region of interest" description="Disordered" evidence="1">
    <location>
        <begin position="14"/>
        <end position="46"/>
    </location>
</feature>
<protein>
    <submittedName>
        <fullName evidence="2">Uncharacterized protein</fullName>
    </submittedName>
</protein>
<evidence type="ECO:0000313" key="3">
    <source>
        <dbReference type="Proteomes" id="UP000318571"/>
    </source>
</evidence>
<reference evidence="2 3" key="1">
    <citation type="journal article" date="2018" name="Nat. Ecol. Evol.">
        <title>Genomic signatures of mitonuclear coevolution across populations of Tigriopus californicus.</title>
        <authorList>
            <person name="Barreto F.S."/>
            <person name="Watson E.T."/>
            <person name="Lima T.G."/>
            <person name="Willett C.S."/>
            <person name="Edmands S."/>
            <person name="Li W."/>
            <person name="Burton R.S."/>
        </authorList>
    </citation>
    <scope>NUCLEOTIDE SEQUENCE [LARGE SCALE GENOMIC DNA]</scope>
    <source>
        <strain evidence="2 3">San Diego</strain>
    </source>
</reference>
<dbReference type="Proteomes" id="UP000318571">
    <property type="component" value="Chromosome 6"/>
</dbReference>
<accession>A0A553PQT5</accession>
<gene>
    <name evidence="2" type="ORF">TCAL_07562</name>
</gene>
<comment type="caution">
    <text evidence="2">The sequence shown here is derived from an EMBL/GenBank/DDBJ whole genome shotgun (WGS) entry which is preliminary data.</text>
</comment>
<dbReference type="InterPro" id="IPR036872">
    <property type="entry name" value="CH_dom_sf"/>
</dbReference>
<sequence>MAAFSKRLMNTMNTYFDKDPGKPHGTMSEPPASQTSTHKTSEQLTGRQILKVQGPILADVSKLGRMPDTSVGLRPVVVRKVSRTNQDLVGRFEKPLSTSKSSSSLLNRSRPGSVKGTKSQRDTVLENKVLKWIMSVINEEPNTDYDHFIQDGSVLSKYGVVDVFEPQDLIEMKNIPKVTKCLAQLSKLAASDKDNLLNL</sequence>
<feature type="region of interest" description="Disordered" evidence="1">
    <location>
        <begin position="92"/>
        <end position="120"/>
    </location>
</feature>
<name>A0A553PQT5_TIGCA</name>
<proteinExistence type="predicted"/>
<dbReference type="EMBL" id="VCGU01000002">
    <property type="protein sequence ID" value="TRY80039.1"/>
    <property type="molecule type" value="Genomic_DNA"/>
</dbReference>
<evidence type="ECO:0000256" key="1">
    <source>
        <dbReference type="SAM" id="MobiDB-lite"/>
    </source>
</evidence>
<dbReference type="SUPFAM" id="SSF47576">
    <property type="entry name" value="Calponin-homology domain, CH-domain"/>
    <property type="match status" value="1"/>
</dbReference>
<feature type="compositionally biased region" description="Polar residues" evidence="1">
    <location>
        <begin position="31"/>
        <end position="46"/>
    </location>
</feature>
<organism evidence="2 3">
    <name type="scientific">Tigriopus californicus</name>
    <name type="common">Marine copepod</name>
    <dbReference type="NCBI Taxonomy" id="6832"/>
    <lineage>
        <taxon>Eukaryota</taxon>
        <taxon>Metazoa</taxon>
        <taxon>Ecdysozoa</taxon>
        <taxon>Arthropoda</taxon>
        <taxon>Crustacea</taxon>
        <taxon>Multicrustacea</taxon>
        <taxon>Hexanauplia</taxon>
        <taxon>Copepoda</taxon>
        <taxon>Harpacticoida</taxon>
        <taxon>Harpacticidae</taxon>
        <taxon>Tigriopus</taxon>
    </lineage>
</organism>
<dbReference type="AlphaFoldDB" id="A0A553PQT5"/>
<evidence type="ECO:0000313" key="2">
    <source>
        <dbReference type="EMBL" id="TRY80039.1"/>
    </source>
</evidence>
<feature type="compositionally biased region" description="Low complexity" evidence="1">
    <location>
        <begin position="95"/>
        <end position="113"/>
    </location>
</feature>
<keyword evidence="3" id="KW-1185">Reference proteome</keyword>